<dbReference type="OrthoDB" id="1821169at2"/>
<name>A0A1H7L0S3_RUMAL</name>
<dbReference type="Proteomes" id="UP000186015">
    <property type="component" value="Unassembled WGS sequence"/>
</dbReference>
<evidence type="ECO:0000256" key="1">
    <source>
        <dbReference type="SAM" id="Phobius"/>
    </source>
</evidence>
<keyword evidence="1" id="KW-0472">Membrane</keyword>
<dbReference type="AlphaFoldDB" id="A0A1H7L0S3"/>
<evidence type="ECO:0000313" key="3">
    <source>
        <dbReference type="Proteomes" id="UP000186015"/>
    </source>
</evidence>
<organism evidence="2 3">
    <name type="scientific">Ruminococcus albus</name>
    <dbReference type="NCBI Taxonomy" id="1264"/>
    <lineage>
        <taxon>Bacteria</taxon>
        <taxon>Bacillati</taxon>
        <taxon>Bacillota</taxon>
        <taxon>Clostridia</taxon>
        <taxon>Eubacteriales</taxon>
        <taxon>Oscillospiraceae</taxon>
        <taxon>Ruminococcus</taxon>
    </lineage>
</organism>
<feature type="transmembrane region" description="Helical" evidence="1">
    <location>
        <begin position="7"/>
        <end position="26"/>
    </location>
</feature>
<sequence length="156" mass="17732">MPDLRRSMKLSIVFGLIGAVILPILYEIYANISTTVGLFFVICWVFFAGIKLSGLTFKEALIGITCTIAYSGVFGFIFALAIHPSAMKLLISRSVYFQLGLKEKLLFVATCFFMFLGMYLLWVIRFALRKVMEKFKSNREMAGSYIENAFNDEEDK</sequence>
<feature type="transmembrane region" description="Helical" evidence="1">
    <location>
        <begin position="32"/>
        <end position="50"/>
    </location>
</feature>
<evidence type="ECO:0000313" key="2">
    <source>
        <dbReference type="EMBL" id="SEK92663.1"/>
    </source>
</evidence>
<feature type="transmembrane region" description="Helical" evidence="1">
    <location>
        <begin position="105"/>
        <end position="128"/>
    </location>
</feature>
<protein>
    <submittedName>
        <fullName evidence="2">Uncharacterized protein</fullName>
    </submittedName>
</protein>
<accession>A0A1H7L0S3</accession>
<proteinExistence type="predicted"/>
<keyword evidence="1" id="KW-0812">Transmembrane</keyword>
<reference evidence="2 3" key="1">
    <citation type="submission" date="2016-10" db="EMBL/GenBank/DDBJ databases">
        <authorList>
            <person name="de Groot N.N."/>
        </authorList>
    </citation>
    <scope>NUCLEOTIDE SEQUENCE [LARGE SCALE GENOMIC DNA]</scope>
    <source>
        <strain evidence="2 3">KH2T6</strain>
    </source>
</reference>
<feature type="transmembrane region" description="Helical" evidence="1">
    <location>
        <begin position="62"/>
        <end position="85"/>
    </location>
</feature>
<keyword evidence="1" id="KW-1133">Transmembrane helix</keyword>
<dbReference type="EMBL" id="FOAT01000008">
    <property type="protein sequence ID" value="SEK92663.1"/>
    <property type="molecule type" value="Genomic_DNA"/>
</dbReference>
<gene>
    <name evidence="2" type="ORF">SAMN05216469_1089</name>
</gene>